<dbReference type="InterPro" id="IPR005674">
    <property type="entry name" value="CocE/Ser_esterase"/>
</dbReference>
<dbReference type="OrthoDB" id="5240615at2"/>
<evidence type="ECO:0000256" key="2">
    <source>
        <dbReference type="SAM" id="MobiDB-lite"/>
    </source>
</evidence>
<comment type="caution">
    <text evidence="4">The sequence shown here is derived from an EMBL/GenBank/DDBJ whole genome shotgun (WGS) entry which is preliminary data.</text>
</comment>
<protein>
    <submittedName>
        <fullName evidence="4">Peptidase S15</fullName>
    </submittedName>
</protein>
<dbReference type="PANTHER" id="PTHR43056:SF10">
    <property type="entry name" value="COCE_NOND FAMILY, PUTATIVE (AFU_ORTHOLOGUE AFUA_7G00600)-RELATED"/>
    <property type="match status" value="1"/>
</dbReference>
<feature type="domain" description="Xaa-Pro dipeptidyl-peptidase C-terminal" evidence="3">
    <location>
        <begin position="312"/>
        <end position="541"/>
    </location>
</feature>
<dbReference type="EMBL" id="MVII01000020">
    <property type="protein sequence ID" value="ORB54554.1"/>
    <property type="molecule type" value="Genomic_DNA"/>
</dbReference>
<dbReference type="SUPFAM" id="SSF53474">
    <property type="entry name" value="alpha/beta-Hydrolases"/>
    <property type="match status" value="1"/>
</dbReference>
<gene>
    <name evidence="4" type="ORF">BST43_16055</name>
</gene>
<feature type="region of interest" description="Disordered" evidence="2">
    <location>
        <begin position="386"/>
        <end position="410"/>
    </location>
</feature>
<organism evidence="4 5">
    <name type="scientific">Mycobacteroides saopaulense</name>
    <dbReference type="NCBI Taxonomy" id="1578165"/>
    <lineage>
        <taxon>Bacteria</taxon>
        <taxon>Bacillati</taxon>
        <taxon>Actinomycetota</taxon>
        <taxon>Actinomycetes</taxon>
        <taxon>Mycobacteriales</taxon>
        <taxon>Mycobacteriaceae</taxon>
        <taxon>Mycobacteroides</taxon>
    </lineage>
</organism>
<dbReference type="Gene3D" id="1.10.3020.10">
    <property type="entry name" value="alpha-amino acid ester hydrolase ( Helical cap domain)"/>
    <property type="match status" value="1"/>
</dbReference>
<keyword evidence="1" id="KW-0378">Hydrolase</keyword>
<dbReference type="AlphaFoldDB" id="A0A1X0J003"/>
<reference evidence="4 5" key="1">
    <citation type="submission" date="2016-12" db="EMBL/GenBank/DDBJ databases">
        <title>The new phylogeny of genus Mycobacterium.</title>
        <authorList>
            <person name="Tortoli E."/>
            <person name="Trovato A."/>
            <person name="Cirillo D.M."/>
        </authorList>
    </citation>
    <scope>NUCLEOTIDE SEQUENCE [LARGE SCALE GENOMIC DNA]</scope>
    <source>
        <strain evidence="4 5">CCUG 66554</strain>
    </source>
</reference>
<dbReference type="SMART" id="SM00939">
    <property type="entry name" value="PepX_C"/>
    <property type="match status" value="1"/>
</dbReference>
<dbReference type="InterPro" id="IPR013736">
    <property type="entry name" value="Xaa-Pro_dipept_C"/>
</dbReference>
<dbReference type="InterPro" id="IPR000383">
    <property type="entry name" value="Xaa-Pro-like_dom"/>
</dbReference>
<accession>A0A1X0J003</accession>
<dbReference type="Gene3D" id="3.40.50.1820">
    <property type="entry name" value="alpha/beta hydrolase"/>
    <property type="match status" value="1"/>
</dbReference>
<proteinExistence type="predicted"/>
<dbReference type="PANTHER" id="PTHR43056">
    <property type="entry name" value="PEPTIDASE S9 PROLYL OLIGOPEPTIDASE"/>
    <property type="match status" value="1"/>
</dbReference>
<dbReference type="RefSeq" id="WP_083017476.1">
    <property type="nucleotide sequence ID" value="NZ_MVII01000020.1"/>
</dbReference>
<dbReference type="Pfam" id="PF02129">
    <property type="entry name" value="Peptidase_S15"/>
    <property type="match status" value="1"/>
</dbReference>
<dbReference type="GO" id="GO:0008239">
    <property type="term" value="F:dipeptidyl-peptidase activity"/>
    <property type="evidence" value="ECO:0007669"/>
    <property type="project" value="InterPro"/>
</dbReference>
<evidence type="ECO:0000313" key="4">
    <source>
        <dbReference type="EMBL" id="ORB54554.1"/>
    </source>
</evidence>
<evidence type="ECO:0000313" key="5">
    <source>
        <dbReference type="Proteomes" id="UP000192434"/>
    </source>
</evidence>
<dbReference type="Gene3D" id="2.60.120.260">
    <property type="entry name" value="Galactose-binding domain-like"/>
    <property type="match status" value="1"/>
</dbReference>
<sequence>MLEELALTWTGRLSAPFLEKLLDLPEPVTAEVQARRGIKVRMPDGVQLATDHFRPPGQDPLPAVIFRTPYGKHGAISQMWATLLARQGFQVVLQDTRGQFGSQGKFDAFRQERADGLATAAWVREQPWCDGTLATAGPSYLGHTQWAVAPYVEPPLAAMCPAITTSNFTELFYPGGAFNLHNLLSWSASIGSHGGSQIKRLLRTNALEKQVRRAMDHLPLGNADNVAIGKPEPFWRTVTDHTNGDYWDEINHTPALTKLSTPVSMVTGWWDLLLVGQLRDYDELQKADCPRRITIGPWDHMKSLKAVVSDSFSWLAAHLRGDISSSHRAKVRVYLQKAGQWLDFEQWPPKESTPTPVYLQADHALDWQAPQGDDSSDTFTYDPADPTPVVGGPLLDTRAAGQRDNSSTEKRSDVLVYTTTVLTSDLDLIGPVSASIYATTDSGQGDVFVRLCDVDRKGVSRNVSDGIVRLNGAAGSPIEVTMHPTGYRFARGHRLRIQVSGGAFPNHARNTGSGEPLATASRIVPIHFEVHHDKDRPSSVTLPVMRAS</sequence>
<dbReference type="SUPFAM" id="SSF49785">
    <property type="entry name" value="Galactose-binding domain-like"/>
    <property type="match status" value="1"/>
</dbReference>
<dbReference type="InterPro" id="IPR050585">
    <property type="entry name" value="Xaa-Pro_dipeptidyl-ppase/CocE"/>
</dbReference>
<name>A0A1X0J003_9MYCO</name>
<dbReference type="InterPro" id="IPR008979">
    <property type="entry name" value="Galactose-bd-like_sf"/>
</dbReference>
<dbReference type="NCBIfam" id="TIGR00976">
    <property type="entry name" value="CocE_NonD"/>
    <property type="match status" value="1"/>
</dbReference>
<evidence type="ECO:0000256" key="1">
    <source>
        <dbReference type="ARBA" id="ARBA00022801"/>
    </source>
</evidence>
<dbReference type="STRING" id="1578165.BKG68_18195"/>
<evidence type="ECO:0000259" key="3">
    <source>
        <dbReference type="SMART" id="SM00939"/>
    </source>
</evidence>
<dbReference type="InterPro" id="IPR029058">
    <property type="entry name" value="AB_hydrolase_fold"/>
</dbReference>
<dbReference type="Proteomes" id="UP000192434">
    <property type="component" value="Unassembled WGS sequence"/>
</dbReference>
<dbReference type="Pfam" id="PF08530">
    <property type="entry name" value="PepX_C"/>
    <property type="match status" value="1"/>
</dbReference>